<evidence type="ECO:0000313" key="4">
    <source>
        <dbReference type="EMBL" id="MDE1357065.1"/>
    </source>
</evidence>
<dbReference type="EMBL" id="JAKNAP010000017">
    <property type="protein sequence ID" value="MDE1357065.1"/>
    <property type="molecule type" value="Genomic_DNA"/>
</dbReference>
<protein>
    <submittedName>
        <fullName evidence="4">Uncharacterized protein</fullName>
    </submittedName>
</protein>
<sequence>MLDYLDRPIAFHRTFVQLGIGITGALLFSQALYWSKRTKDADRWFD</sequence>
<keyword evidence="1" id="KW-0472">Membrane</keyword>
<keyword evidence="1" id="KW-1133">Transmembrane helix</keyword>
<organism evidence="4 5">
    <name type="scientific">Vibrio aestuarianus</name>
    <dbReference type="NCBI Taxonomy" id="28171"/>
    <lineage>
        <taxon>Bacteria</taxon>
        <taxon>Pseudomonadati</taxon>
        <taxon>Pseudomonadota</taxon>
        <taxon>Gammaproteobacteria</taxon>
        <taxon>Vibrionales</taxon>
        <taxon>Vibrionaceae</taxon>
        <taxon>Vibrio</taxon>
    </lineage>
</organism>
<feature type="transmembrane region" description="Helical" evidence="1">
    <location>
        <begin position="15"/>
        <end position="34"/>
    </location>
</feature>
<evidence type="ECO:0000256" key="1">
    <source>
        <dbReference type="SAM" id="Phobius"/>
    </source>
</evidence>
<gene>
    <name evidence="4" type="ORF">L9W73_07065</name>
    <name evidence="3" type="ORF">L9X51_06815</name>
    <name evidence="2" type="ORF">VAE063_940196</name>
</gene>
<dbReference type="Proteomes" id="UP001140973">
    <property type="component" value="Unassembled WGS sequence"/>
</dbReference>
<dbReference type="RefSeq" id="WP_019280941.1">
    <property type="nucleotide sequence ID" value="NZ_CALYLA010000019.1"/>
</dbReference>
<keyword evidence="1" id="KW-0812">Transmembrane</keyword>
<evidence type="ECO:0000313" key="6">
    <source>
        <dbReference type="Proteomes" id="UP001152658"/>
    </source>
</evidence>
<dbReference type="Proteomes" id="UP001152658">
    <property type="component" value="Unassembled WGS sequence"/>
</dbReference>
<keyword evidence="6" id="KW-1185">Reference proteome</keyword>
<dbReference type="AlphaFoldDB" id="A0A9X4J3E2"/>
<dbReference type="Proteomes" id="UP001140978">
    <property type="component" value="Unassembled WGS sequence"/>
</dbReference>
<reference evidence="2" key="2">
    <citation type="submission" date="2022-06" db="EMBL/GenBank/DDBJ databases">
        <authorList>
            <person name="Goudenege D."/>
            <person name="Le Roux F."/>
        </authorList>
    </citation>
    <scope>NUCLEOTIDE SEQUENCE</scope>
    <source>
        <strain evidence="2">12-063</strain>
    </source>
</reference>
<dbReference type="EMBL" id="CALYLK010000135">
    <property type="protein sequence ID" value="CAH8224774.1"/>
    <property type="molecule type" value="Genomic_DNA"/>
</dbReference>
<evidence type="ECO:0000313" key="3">
    <source>
        <dbReference type="EMBL" id="MDE1346142.1"/>
    </source>
</evidence>
<evidence type="ECO:0000313" key="5">
    <source>
        <dbReference type="Proteomes" id="UP001140973"/>
    </source>
</evidence>
<comment type="caution">
    <text evidence="4">The sequence shown here is derived from an EMBL/GenBank/DDBJ whole genome shotgun (WGS) entry which is preliminary data.</text>
</comment>
<dbReference type="EMBL" id="JAKNAX010000013">
    <property type="protein sequence ID" value="MDE1346142.1"/>
    <property type="molecule type" value="Genomic_DNA"/>
</dbReference>
<name>A0A9X4J3E2_9VIBR</name>
<proteinExistence type="predicted"/>
<evidence type="ECO:0000313" key="2">
    <source>
        <dbReference type="EMBL" id="CAH8224774.1"/>
    </source>
</evidence>
<reference evidence="4" key="1">
    <citation type="submission" date="2022-02" db="EMBL/GenBank/DDBJ databases">
        <title>Emergence and expansion in Europe of a Vibrio aestuarianus clonal complex pathogenic for oysters.</title>
        <authorList>
            <person name="Mesnil A."/>
            <person name="Travers M.-A."/>
        </authorList>
    </citation>
    <scope>NUCLEOTIDE SEQUENCE</scope>
    <source>
        <strain evidence="4">151-ITT-15-cp-1</strain>
        <strain evidence="3">19_064_15T1</strain>
    </source>
</reference>
<accession>A0A9X4J3E2</accession>